<comment type="caution">
    <text evidence="7">The sequence shown here is derived from an EMBL/GenBank/DDBJ whole genome shotgun (WGS) entry which is preliminary data.</text>
</comment>
<proteinExistence type="predicted"/>
<evidence type="ECO:0000313" key="7">
    <source>
        <dbReference type="EMBL" id="PSO09072.1"/>
    </source>
</evidence>
<gene>
    <name evidence="7" type="ORF">B9Q04_02280</name>
</gene>
<reference evidence="7 8" key="1">
    <citation type="submission" date="2017-04" db="EMBL/GenBank/DDBJ databases">
        <title>Novel microbial lineages endemic to geothermal iron-oxide mats fill important gaps in the evolutionary history of Archaea.</title>
        <authorList>
            <person name="Jay Z.J."/>
            <person name="Beam J.P."/>
            <person name="Dlakic M."/>
            <person name="Rusch D.B."/>
            <person name="Kozubal M.A."/>
            <person name="Inskeep W.P."/>
        </authorList>
    </citation>
    <scope>NUCLEOTIDE SEQUENCE [LARGE SCALE GENOMIC DNA]</scope>
    <source>
        <strain evidence="7">BE_D</strain>
    </source>
</reference>
<dbReference type="GO" id="GO:0046872">
    <property type="term" value="F:metal ion binding"/>
    <property type="evidence" value="ECO:0007669"/>
    <property type="project" value="UniProtKB-KW"/>
</dbReference>
<keyword evidence="4" id="KW-0411">Iron-sulfur</keyword>
<dbReference type="PANTHER" id="PTHR21496">
    <property type="entry name" value="FERREDOXIN-RELATED"/>
    <property type="match status" value="1"/>
</dbReference>
<name>A0A2R6CDU6_9ARCH</name>
<dbReference type="Pfam" id="PF00355">
    <property type="entry name" value="Rieske"/>
    <property type="match status" value="1"/>
</dbReference>
<evidence type="ECO:0000313" key="8">
    <source>
        <dbReference type="Proteomes" id="UP000242015"/>
    </source>
</evidence>
<evidence type="ECO:0000256" key="3">
    <source>
        <dbReference type="ARBA" id="ARBA00023004"/>
    </source>
</evidence>
<organism evidence="7 8">
    <name type="scientific">Candidatus Marsarchaeota G2 archaeon BE_D</name>
    <dbReference type="NCBI Taxonomy" id="1978158"/>
    <lineage>
        <taxon>Archaea</taxon>
        <taxon>Candidatus Marsarchaeota</taxon>
        <taxon>Candidatus Marsarchaeota group 2</taxon>
    </lineage>
</organism>
<evidence type="ECO:0000256" key="1">
    <source>
        <dbReference type="ARBA" id="ARBA00022714"/>
    </source>
</evidence>
<dbReference type="SUPFAM" id="SSF50022">
    <property type="entry name" value="ISP domain"/>
    <property type="match status" value="1"/>
</dbReference>
<comment type="cofactor">
    <cofactor evidence="5">
        <name>[2Fe-2S] cluster</name>
        <dbReference type="ChEBI" id="CHEBI:190135"/>
    </cofactor>
</comment>
<dbReference type="InterPro" id="IPR036922">
    <property type="entry name" value="Rieske_2Fe-2S_sf"/>
</dbReference>
<keyword evidence="2" id="KW-0479">Metal-binding</keyword>
<dbReference type="Proteomes" id="UP000242015">
    <property type="component" value="Unassembled WGS sequence"/>
</dbReference>
<dbReference type="Gene3D" id="2.102.10.10">
    <property type="entry name" value="Rieske [2Fe-2S] iron-sulphur domain"/>
    <property type="match status" value="1"/>
</dbReference>
<sequence length="103" mass="11772">MCTFVRVCSIDELEVDSPFHFERDGRHYIIVRKPYGVFALDGICTHEYAELWRGFVTDDVVTCPLHLSQFNIRTGEVVTPPAEQPLRVYSVEIRGGEVWADLG</sequence>
<dbReference type="InterPro" id="IPR017941">
    <property type="entry name" value="Rieske_2Fe-2S"/>
</dbReference>
<dbReference type="AlphaFoldDB" id="A0A2R6CDU6"/>
<dbReference type="PANTHER" id="PTHR21496:SF0">
    <property type="entry name" value="RIESKE DOMAIN-CONTAINING PROTEIN"/>
    <property type="match status" value="1"/>
</dbReference>
<evidence type="ECO:0000256" key="5">
    <source>
        <dbReference type="ARBA" id="ARBA00034078"/>
    </source>
</evidence>
<dbReference type="GO" id="GO:0051537">
    <property type="term" value="F:2 iron, 2 sulfur cluster binding"/>
    <property type="evidence" value="ECO:0007669"/>
    <property type="project" value="UniProtKB-KW"/>
</dbReference>
<keyword evidence="3" id="KW-0408">Iron</keyword>
<dbReference type="EMBL" id="NEXF01000025">
    <property type="protein sequence ID" value="PSO09072.1"/>
    <property type="molecule type" value="Genomic_DNA"/>
</dbReference>
<dbReference type="PROSITE" id="PS51296">
    <property type="entry name" value="RIESKE"/>
    <property type="match status" value="1"/>
</dbReference>
<keyword evidence="1" id="KW-0001">2Fe-2S</keyword>
<evidence type="ECO:0000259" key="6">
    <source>
        <dbReference type="PROSITE" id="PS51296"/>
    </source>
</evidence>
<dbReference type="CDD" id="cd03528">
    <property type="entry name" value="Rieske_RO_ferredoxin"/>
    <property type="match status" value="1"/>
</dbReference>
<accession>A0A2R6CDU6</accession>
<protein>
    <recommendedName>
        <fullName evidence="6">Rieske domain-containing protein</fullName>
    </recommendedName>
</protein>
<feature type="domain" description="Rieske" evidence="6">
    <location>
        <begin position="5"/>
        <end position="100"/>
    </location>
</feature>
<evidence type="ECO:0000256" key="2">
    <source>
        <dbReference type="ARBA" id="ARBA00022723"/>
    </source>
</evidence>
<evidence type="ECO:0000256" key="4">
    <source>
        <dbReference type="ARBA" id="ARBA00023014"/>
    </source>
</evidence>